<evidence type="ECO:0000313" key="1">
    <source>
        <dbReference type="EMBL" id="CAG8711171.1"/>
    </source>
</evidence>
<keyword evidence="2" id="KW-1185">Reference proteome</keyword>
<feature type="non-terminal residue" evidence="1">
    <location>
        <position position="1"/>
    </location>
</feature>
<dbReference type="Proteomes" id="UP000789405">
    <property type="component" value="Unassembled WGS sequence"/>
</dbReference>
<proteinExistence type="predicted"/>
<evidence type="ECO:0000313" key="2">
    <source>
        <dbReference type="Proteomes" id="UP000789405"/>
    </source>
</evidence>
<organism evidence="1 2">
    <name type="scientific">Dentiscutata erythropus</name>
    <dbReference type="NCBI Taxonomy" id="1348616"/>
    <lineage>
        <taxon>Eukaryota</taxon>
        <taxon>Fungi</taxon>
        <taxon>Fungi incertae sedis</taxon>
        <taxon>Mucoromycota</taxon>
        <taxon>Glomeromycotina</taxon>
        <taxon>Glomeromycetes</taxon>
        <taxon>Diversisporales</taxon>
        <taxon>Gigasporaceae</taxon>
        <taxon>Dentiscutata</taxon>
    </lineage>
</organism>
<sequence length="49" mass="5688">SNTLIQKERQEEEEKIMQVEEDDFTEKLEIEKAEKVNCNFTNALVAVSS</sequence>
<accession>A0A9N9HXJ5</accession>
<name>A0A9N9HXJ5_9GLOM</name>
<dbReference type="AlphaFoldDB" id="A0A9N9HXJ5"/>
<dbReference type="EMBL" id="CAJVPY010009667">
    <property type="protein sequence ID" value="CAG8711171.1"/>
    <property type="molecule type" value="Genomic_DNA"/>
</dbReference>
<gene>
    <name evidence="1" type="ORF">DERYTH_LOCUS13599</name>
</gene>
<comment type="caution">
    <text evidence="1">The sequence shown here is derived from an EMBL/GenBank/DDBJ whole genome shotgun (WGS) entry which is preliminary data.</text>
</comment>
<protein>
    <submittedName>
        <fullName evidence="1">26363_t:CDS:1</fullName>
    </submittedName>
</protein>
<reference evidence="1" key="1">
    <citation type="submission" date="2021-06" db="EMBL/GenBank/DDBJ databases">
        <authorList>
            <person name="Kallberg Y."/>
            <person name="Tangrot J."/>
            <person name="Rosling A."/>
        </authorList>
    </citation>
    <scope>NUCLEOTIDE SEQUENCE</scope>
    <source>
        <strain evidence="1">MA453B</strain>
    </source>
</reference>